<evidence type="ECO:0000313" key="2">
    <source>
        <dbReference type="EMBL" id="QJI04297.1"/>
    </source>
</evidence>
<dbReference type="AlphaFoldDB" id="A0A6H2A6F0"/>
<dbReference type="EMBL" id="MT145167">
    <property type="protein sequence ID" value="QJI04297.1"/>
    <property type="molecule type" value="Genomic_DNA"/>
</dbReference>
<organism evidence="1">
    <name type="scientific">viral metagenome</name>
    <dbReference type="NCBI Taxonomy" id="1070528"/>
    <lineage>
        <taxon>unclassified sequences</taxon>
        <taxon>metagenomes</taxon>
        <taxon>organismal metagenomes</taxon>
    </lineage>
</organism>
<name>A0A6H2A6F0_9ZZZZ</name>
<proteinExistence type="predicted"/>
<reference evidence="1" key="1">
    <citation type="submission" date="2020-03" db="EMBL/GenBank/DDBJ databases">
        <title>The deep terrestrial virosphere.</title>
        <authorList>
            <person name="Holmfeldt K."/>
            <person name="Nilsson E."/>
            <person name="Simone D."/>
            <person name="Lopez-Fernandez M."/>
            <person name="Wu X."/>
            <person name="de Brujin I."/>
            <person name="Lundin D."/>
            <person name="Andersson A."/>
            <person name="Bertilsson S."/>
            <person name="Dopson M."/>
        </authorList>
    </citation>
    <scope>NUCLEOTIDE SEQUENCE</scope>
    <source>
        <strain evidence="1">TM448A07631</strain>
        <strain evidence="2">TM448B07355</strain>
    </source>
</reference>
<gene>
    <name evidence="1" type="ORF">TM448A07631_0010</name>
    <name evidence="2" type="ORF">TM448B07355_0002</name>
</gene>
<evidence type="ECO:0000313" key="1">
    <source>
        <dbReference type="EMBL" id="QJA55177.1"/>
    </source>
</evidence>
<protein>
    <submittedName>
        <fullName evidence="1">Uncharacterized protein</fullName>
    </submittedName>
</protein>
<sequence length="139" mass="15773">MVNTKQINYRQMAKELAFHTQNTFKAFEDELPLDGDQTEELSVMFRKELDLLNGNTDECLYCSKLTPSTADGMHFPCDNCGTGMCDDCYDQGTEHDGHVNIEAGEPDPKHTKAYKKEVGYDPAYLCEQCITQIAKKYNL</sequence>
<dbReference type="EMBL" id="MT144574">
    <property type="protein sequence ID" value="QJA55177.1"/>
    <property type="molecule type" value="Genomic_DNA"/>
</dbReference>
<accession>A0A6H2A6F0</accession>